<protein>
    <recommendedName>
        <fullName evidence="1">SnoaL-like domain-containing protein</fullName>
    </recommendedName>
</protein>
<evidence type="ECO:0000313" key="3">
    <source>
        <dbReference type="Proteomes" id="UP000590524"/>
    </source>
</evidence>
<dbReference type="Proteomes" id="UP000590524">
    <property type="component" value="Unassembled WGS sequence"/>
</dbReference>
<dbReference type="SUPFAM" id="SSF54427">
    <property type="entry name" value="NTF2-like"/>
    <property type="match status" value="1"/>
</dbReference>
<comment type="caution">
    <text evidence="2">The sequence shown here is derived from an EMBL/GenBank/DDBJ whole genome shotgun (WGS) entry which is preliminary data.</text>
</comment>
<proteinExistence type="predicted"/>
<dbReference type="Gene3D" id="3.10.450.50">
    <property type="match status" value="1"/>
</dbReference>
<dbReference type="RefSeq" id="WP_188081396.1">
    <property type="nucleotide sequence ID" value="NZ_JACIEU010000005.1"/>
</dbReference>
<sequence length="137" mass="14626">MTDPAGQAMAIANLKARYCAAADLAAQAPDRARALFADIFTDDFVGDYGLTPLLGAAAIIDFLCTAIAGNSQWVLHMLHSPRIEIDGDGATGDWTVLVKLKRRGGGAVDTVMGRYADGFRLTPAGWRIARVTFARVE</sequence>
<dbReference type="InterPro" id="IPR032710">
    <property type="entry name" value="NTF2-like_dom_sf"/>
</dbReference>
<dbReference type="EMBL" id="JACIEU010000005">
    <property type="protein sequence ID" value="MBB4147553.1"/>
    <property type="molecule type" value="Genomic_DNA"/>
</dbReference>
<dbReference type="AlphaFoldDB" id="A0A7W6PUE4"/>
<feature type="domain" description="SnoaL-like" evidence="1">
    <location>
        <begin position="10"/>
        <end position="131"/>
    </location>
</feature>
<dbReference type="InterPro" id="IPR037401">
    <property type="entry name" value="SnoaL-like"/>
</dbReference>
<name>A0A7W6PUE4_9SPHN</name>
<dbReference type="Pfam" id="PF13577">
    <property type="entry name" value="SnoaL_4"/>
    <property type="match status" value="1"/>
</dbReference>
<reference evidence="2 3" key="1">
    <citation type="submission" date="2020-08" db="EMBL/GenBank/DDBJ databases">
        <title>Genomic Encyclopedia of Type Strains, Phase IV (KMG-IV): sequencing the most valuable type-strain genomes for metagenomic binning, comparative biology and taxonomic classification.</title>
        <authorList>
            <person name="Goeker M."/>
        </authorList>
    </citation>
    <scope>NUCLEOTIDE SEQUENCE [LARGE SCALE GENOMIC DNA]</scope>
    <source>
        <strain evidence="2 3">DSM 19371</strain>
    </source>
</reference>
<accession>A0A7W6PUE4</accession>
<organism evidence="2 3">
    <name type="scientific">Sphingobium scionense</name>
    <dbReference type="NCBI Taxonomy" id="1404341"/>
    <lineage>
        <taxon>Bacteria</taxon>
        <taxon>Pseudomonadati</taxon>
        <taxon>Pseudomonadota</taxon>
        <taxon>Alphaproteobacteria</taxon>
        <taxon>Sphingomonadales</taxon>
        <taxon>Sphingomonadaceae</taxon>
        <taxon>Sphingobium</taxon>
    </lineage>
</organism>
<dbReference type="CDD" id="cd00531">
    <property type="entry name" value="NTF2_like"/>
    <property type="match status" value="1"/>
</dbReference>
<keyword evidence="3" id="KW-1185">Reference proteome</keyword>
<evidence type="ECO:0000313" key="2">
    <source>
        <dbReference type="EMBL" id="MBB4147553.1"/>
    </source>
</evidence>
<evidence type="ECO:0000259" key="1">
    <source>
        <dbReference type="Pfam" id="PF13577"/>
    </source>
</evidence>
<gene>
    <name evidence="2" type="ORF">GGQ90_001328</name>
</gene>